<evidence type="ECO:0000313" key="2">
    <source>
        <dbReference type="Proteomes" id="UP000499080"/>
    </source>
</evidence>
<accession>A0A4Y2IG89</accession>
<reference evidence="1 2" key="1">
    <citation type="journal article" date="2019" name="Sci. Rep.">
        <title>Orb-weaving spider Araneus ventricosus genome elucidates the spidroin gene catalogue.</title>
        <authorList>
            <person name="Kono N."/>
            <person name="Nakamura H."/>
            <person name="Ohtoshi R."/>
            <person name="Moran D.A.P."/>
            <person name="Shinohara A."/>
            <person name="Yoshida Y."/>
            <person name="Fujiwara M."/>
            <person name="Mori M."/>
            <person name="Tomita M."/>
            <person name="Arakawa K."/>
        </authorList>
    </citation>
    <scope>NUCLEOTIDE SEQUENCE [LARGE SCALE GENOMIC DNA]</scope>
</reference>
<sequence>MCPVSPLLEKSRVPSAMDISPSSSNALPLLKCAWHLKPCYHDMWLGKPRVARGSNLRTVGGGSLGSARVNRCTDAV</sequence>
<evidence type="ECO:0000313" key="1">
    <source>
        <dbReference type="EMBL" id="GBM76675.1"/>
    </source>
</evidence>
<dbReference type="EMBL" id="BGPR01002639">
    <property type="protein sequence ID" value="GBM76675.1"/>
    <property type="molecule type" value="Genomic_DNA"/>
</dbReference>
<organism evidence="1 2">
    <name type="scientific">Araneus ventricosus</name>
    <name type="common">Orbweaver spider</name>
    <name type="synonym">Epeira ventricosa</name>
    <dbReference type="NCBI Taxonomy" id="182803"/>
    <lineage>
        <taxon>Eukaryota</taxon>
        <taxon>Metazoa</taxon>
        <taxon>Ecdysozoa</taxon>
        <taxon>Arthropoda</taxon>
        <taxon>Chelicerata</taxon>
        <taxon>Arachnida</taxon>
        <taxon>Araneae</taxon>
        <taxon>Araneomorphae</taxon>
        <taxon>Entelegynae</taxon>
        <taxon>Araneoidea</taxon>
        <taxon>Araneidae</taxon>
        <taxon>Araneus</taxon>
    </lineage>
</organism>
<keyword evidence="2" id="KW-1185">Reference proteome</keyword>
<comment type="caution">
    <text evidence="1">The sequence shown here is derived from an EMBL/GenBank/DDBJ whole genome shotgun (WGS) entry which is preliminary data.</text>
</comment>
<proteinExistence type="predicted"/>
<protein>
    <submittedName>
        <fullName evidence="1">Uncharacterized protein</fullName>
    </submittedName>
</protein>
<name>A0A4Y2IG89_ARAVE</name>
<dbReference type="Proteomes" id="UP000499080">
    <property type="component" value="Unassembled WGS sequence"/>
</dbReference>
<gene>
    <name evidence="1" type="ORF">AVEN_48797_1</name>
</gene>
<dbReference type="AlphaFoldDB" id="A0A4Y2IG89"/>